<comment type="caution">
    <text evidence="2">The sequence shown here is derived from an EMBL/GenBank/DDBJ whole genome shotgun (WGS) entry which is preliminary data.</text>
</comment>
<accession>A0ABD0JXZ8</accession>
<protein>
    <submittedName>
        <fullName evidence="2">Uncharacterized protein</fullName>
    </submittedName>
</protein>
<organism evidence="2 3">
    <name type="scientific">Batillaria attramentaria</name>
    <dbReference type="NCBI Taxonomy" id="370345"/>
    <lineage>
        <taxon>Eukaryota</taxon>
        <taxon>Metazoa</taxon>
        <taxon>Spiralia</taxon>
        <taxon>Lophotrochozoa</taxon>
        <taxon>Mollusca</taxon>
        <taxon>Gastropoda</taxon>
        <taxon>Caenogastropoda</taxon>
        <taxon>Sorbeoconcha</taxon>
        <taxon>Cerithioidea</taxon>
        <taxon>Batillariidae</taxon>
        <taxon>Batillaria</taxon>
    </lineage>
</organism>
<gene>
    <name evidence="2" type="ORF">BaRGS_00028978</name>
</gene>
<proteinExistence type="predicted"/>
<sequence>MHATASVLQGTICFKLRGGFTVRGQPDPPEDRASNLHQNLKHQQQLILVPLEPNCDPKLQTPPYIKKRKTSTKTSKHSAEGSLLAQC</sequence>
<dbReference type="Proteomes" id="UP001519460">
    <property type="component" value="Unassembled WGS sequence"/>
</dbReference>
<dbReference type="EMBL" id="JACVVK020000295">
    <property type="protein sequence ID" value="KAK7479798.1"/>
    <property type="molecule type" value="Genomic_DNA"/>
</dbReference>
<feature type="region of interest" description="Disordered" evidence="1">
    <location>
        <begin position="60"/>
        <end position="87"/>
    </location>
</feature>
<reference evidence="2 3" key="1">
    <citation type="journal article" date="2023" name="Sci. Data">
        <title>Genome assembly of the Korean intertidal mud-creeper Batillaria attramentaria.</title>
        <authorList>
            <person name="Patra A.K."/>
            <person name="Ho P.T."/>
            <person name="Jun S."/>
            <person name="Lee S.J."/>
            <person name="Kim Y."/>
            <person name="Won Y.J."/>
        </authorList>
    </citation>
    <scope>NUCLEOTIDE SEQUENCE [LARGE SCALE GENOMIC DNA]</scope>
    <source>
        <strain evidence="2">Wonlab-2016</strain>
    </source>
</reference>
<keyword evidence="3" id="KW-1185">Reference proteome</keyword>
<evidence type="ECO:0000256" key="1">
    <source>
        <dbReference type="SAM" id="MobiDB-lite"/>
    </source>
</evidence>
<evidence type="ECO:0000313" key="3">
    <source>
        <dbReference type="Proteomes" id="UP001519460"/>
    </source>
</evidence>
<name>A0ABD0JXZ8_9CAEN</name>
<evidence type="ECO:0000313" key="2">
    <source>
        <dbReference type="EMBL" id="KAK7479798.1"/>
    </source>
</evidence>
<feature type="compositionally biased region" description="Basic residues" evidence="1">
    <location>
        <begin position="65"/>
        <end position="76"/>
    </location>
</feature>
<dbReference type="AlphaFoldDB" id="A0ABD0JXZ8"/>